<proteinExistence type="predicted"/>
<dbReference type="Proteomes" id="UP001147653">
    <property type="component" value="Unassembled WGS sequence"/>
</dbReference>
<protein>
    <submittedName>
        <fullName evidence="1">Uncharacterized protein</fullName>
    </submittedName>
</protein>
<keyword evidence="2" id="KW-1185">Reference proteome</keyword>
<sequence length="441" mass="47903">MSDPLDGVLLATSTVNGLEFAAARRGGRPLSTVDIIVGLITADVTGAWDDIQLKGNFVDEADIERFPDPDQRPDGTWHRVPLTHSASAGLRKAVEIAADYHLVPVPPGVLALGLLADREAGASRALLDGSDLTHGDLLALVQDDLLDVELEGFDPTITKRSRLAGALTGPSRTPDAVRTHDWVEQPPGALLMLAGAVEQADDDEDLHDLLDAMLLDPEELRSMDHELRELEDVDTDTVLQRARRRFGVSDPDPAETIVAAALVDSPRVREALRRIGLTNHELVAQTAEFRLRRVEGASGDERVFRTSILNAVLTTTTSVLVVKAAFDDDGDWWKLLFLWPVWSGHPQSGPAAGTVIAALLAVLVSPLAGLAHFVSLGAELLQISAERRTLHARTGVRLSAKELRSVTLRLLTVRSRAVSRKQQALRARVRRIRDGRDEAVV</sequence>
<name>A0A9X3NAN2_9ACTN</name>
<reference evidence="1" key="1">
    <citation type="submission" date="2022-10" db="EMBL/GenBank/DDBJ databases">
        <title>The WGS of Solirubrobacter phytolaccae KCTC 29190.</title>
        <authorList>
            <person name="Jiang Z."/>
        </authorList>
    </citation>
    <scope>NUCLEOTIDE SEQUENCE</scope>
    <source>
        <strain evidence="1">KCTC 29190</strain>
    </source>
</reference>
<organism evidence="1 2">
    <name type="scientific">Solirubrobacter phytolaccae</name>
    <dbReference type="NCBI Taxonomy" id="1404360"/>
    <lineage>
        <taxon>Bacteria</taxon>
        <taxon>Bacillati</taxon>
        <taxon>Actinomycetota</taxon>
        <taxon>Thermoleophilia</taxon>
        <taxon>Solirubrobacterales</taxon>
        <taxon>Solirubrobacteraceae</taxon>
        <taxon>Solirubrobacter</taxon>
    </lineage>
</organism>
<accession>A0A9X3NAN2</accession>
<comment type="caution">
    <text evidence="1">The sequence shown here is derived from an EMBL/GenBank/DDBJ whole genome shotgun (WGS) entry which is preliminary data.</text>
</comment>
<gene>
    <name evidence="1" type="ORF">OJ997_21505</name>
</gene>
<evidence type="ECO:0000313" key="1">
    <source>
        <dbReference type="EMBL" id="MDA0182903.1"/>
    </source>
</evidence>
<dbReference type="EMBL" id="JAPDDP010000043">
    <property type="protein sequence ID" value="MDA0182903.1"/>
    <property type="molecule type" value="Genomic_DNA"/>
</dbReference>
<dbReference type="AlphaFoldDB" id="A0A9X3NAN2"/>
<dbReference type="RefSeq" id="WP_270027288.1">
    <property type="nucleotide sequence ID" value="NZ_JAPDDP010000043.1"/>
</dbReference>
<evidence type="ECO:0000313" key="2">
    <source>
        <dbReference type="Proteomes" id="UP001147653"/>
    </source>
</evidence>